<dbReference type="InterPro" id="IPR036157">
    <property type="entry name" value="dUTPase-like_sf"/>
</dbReference>
<gene>
    <name evidence="4" type="ORF">HNP94_000656</name>
    <name evidence="5" type="ORF">HNP96_000359</name>
    <name evidence="3" type="ORF">MMJJ_17740</name>
</gene>
<dbReference type="EC" id="3.6.1.23" evidence="4"/>
<evidence type="ECO:0000313" key="5">
    <source>
        <dbReference type="EMBL" id="MBB6496338.1"/>
    </source>
</evidence>
<dbReference type="EMBL" id="CP026606">
    <property type="protein sequence ID" value="AVB77145.1"/>
    <property type="molecule type" value="Genomic_DNA"/>
</dbReference>
<evidence type="ECO:0000313" key="6">
    <source>
        <dbReference type="Proteomes" id="UP000239462"/>
    </source>
</evidence>
<keyword evidence="1 3" id="KW-0378">Hydrolase</keyword>
<organism evidence="3 6">
    <name type="scientific">Methanococcus maripaludis</name>
    <name type="common">Methanococcus deltae</name>
    <dbReference type="NCBI Taxonomy" id="39152"/>
    <lineage>
        <taxon>Archaea</taxon>
        <taxon>Methanobacteriati</taxon>
        <taxon>Methanobacteriota</taxon>
        <taxon>Methanomada group</taxon>
        <taxon>Methanococci</taxon>
        <taxon>Methanococcales</taxon>
        <taxon>Methanococcaceae</taxon>
        <taxon>Methanococcus</taxon>
    </lineage>
</organism>
<dbReference type="Proteomes" id="UP000239462">
    <property type="component" value="Chromosome"/>
</dbReference>
<dbReference type="CDD" id="cd07557">
    <property type="entry name" value="trimeric_dUTPase"/>
    <property type="match status" value="1"/>
</dbReference>
<dbReference type="Gene3D" id="2.70.40.10">
    <property type="match status" value="1"/>
</dbReference>
<dbReference type="SUPFAM" id="SSF51283">
    <property type="entry name" value="dUTPase-like"/>
    <property type="match status" value="1"/>
</dbReference>
<evidence type="ECO:0000313" key="3">
    <source>
        <dbReference type="EMBL" id="AVB77145.1"/>
    </source>
</evidence>
<evidence type="ECO:0000313" key="7">
    <source>
        <dbReference type="Proteomes" id="UP000567099"/>
    </source>
</evidence>
<dbReference type="EMBL" id="JACHED010000001">
    <property type="protein sequence ID" value="MBB6496338.1"/>
    <property type="molecule type" value="Genomic_DNA"/>
</dbReference>
<dbReference type="KEGG" id="mmad:MMJJ_17740"/>
<reference evidence="6" key="1">
    <citation type="journal article" date="2018" name="Genome Announc.">
        <title>Complete Genome Sequence of the Methanococcus maripaludis Type Strain JJ (DSM 2067), a Model for Selenoprotein Synthesis in Archaea.</title>
        <authorList>
            <person name="Poehlein A."/>
            <person name="Heym D."/>
            <person name="Quitzke V."/>
            <person name="Fersch J."/>
            <person name="Daniel R."/>
            <person name="Rother M."/>
        </authorList>
    </citation>
    <scope>NUCLEOTIDE SEQUENCE [LARGE SCALE GENOMIC DNA]</scope>
    <source>
        <strain evidence="6">DSM 2067</strain>
    </source>
</reference>
<dbReference type="NCBIfam" id="NF002598">
    <property type="entry name" value="PRK02253.1"/>
    <property type="match status" value="1"/>
</dbReference>
<evidence type="ECO:0000256" key="2">
    <source>
        <dbReference type="ARBA" id="ARBA00023080"/>
    </source>
</evidence>
<name>A0A2L1CCQ0_METMI</name>
<reference evidence="3" key="2">
    <citation type="submission" date="2018-02" db="EMBL/GenBank/DDBJ databases">
        <title>Complete genome sequence of the Methanococcus maripaludis type strain JJ (DSM 2067), a model for selenoprotein synthesis in Archaea.</title>
        <authorList>
            <person name="Poehlein A."/>
            <person name="Heym D."/>
            <person name="Quitzke V."/>
            <person name="Fersch J."/>
            <person name="Daniel R."/>
            <person name="Rother M."/>
        </authorList>
    </citation>
    <scope>NUCLEOTIDE SEQUENCE [LARGE SCALE GENOMIC DNA]</scope>
    <source>
        <strain evidence="3">DSM 2067</strain>
    </source>
</reference>
<dbReference type="InterPro" id="IPR033704">
    <property type="entry name" value="dUTPase_trimeric"/>
</dbReference>
<reference evidence="4 7" key="3">
    <citation type="submission" date="2020-07" db="EMBL/GenBank/DDBJ databases">
        <title>Genomic Encyclopedia of Type Strains, Phase IV (KMG-V): Genome sequencing to study the core and pangenomes of soil and plant-associated prokaryotes.</title>
        <authorList>
            <person name="Whitman W."/>
        </authorList>
    </citation>
    <scope>NUCLEOTIDE SEQUENCE [LARGE SCALE GENOMIC DNA]</scope>
    <source>
        <strain evidence="4 7">C13</strain>
        <strain evidence="5 8">D1</strain>
    </source>
</reference>
<evidence type="ECO:0000313" key="4">
    <source>
        <dbReference type="EMBL" id="MBA2863656.1"/>
    </source>
</evidence>
<evidence type="ECO:0000256" key="1">
    <source>
        <dbReference type="ARBA" id="ARBA00022801"/>
    </source>
</evidence>
<evidence type="ECO:0000313" key="8">
    <source>
        <dbReference type="Proteomes" id="UP000590564"/>
    </source>
</evidence>
<dbReference type="Proteomes" id="UP000590564">
    <property type="component" value="Unassembled WGS sequence"/>
</dbReference>
<proteinExistence type="predicted"/>
<dbReference type="PANTHER" id="PTHR42680:SF1">
    <property type="entry name" value="DEOXYURIDINE 5'-TRIPHOSPHATE NUCLEOTIDOHYDROLASE"/>
    <property type="match status" value="1"/>
</dbReference>
<dbReference type="InterPro" id="IPR011962">
    <property type="entry name" value="dCTP_deaminase"/>
</dbReference>
<dbReference type="GeneID" id="36102856"/>
<dbReference type="AlphaFoldDB" id="A0A2L1CCQ0"/>
<dbReference type="Proteomes" id="UP000567099">
    <property type="component" value="Unassembled WGS sequence"/>
</dbReference>
<dbReference type="Pfam" id="PF22769">
    <property type="entry name" value="DCD"/>
    <property type="match status" value="1"/>
</dbReference>
<dbReference type="GO" id="GO:0004170">
    <property type="term" value="F:dUTP diphosphatase activity"/>
    <property type="evidence" value="ECO:0007669"/>
    <property type="project" value="UniProtKB-EC"/>
</dbReference>
<dbReference type="PANTHER" id="PTHR42680">
    <property type="entry name" value="DCTP DEAMINASE"/>
    <property type="match status" value="1"/>
</dbReference>
<protein>
    <submittedName>
        <fullName evidence="3">Deoxyuridine 5'-triphosphate nucleotidohydrolase</fullName>
    </submittedName>
    <submittedName>
        <fullName evidence="4">dUTP pyrophosphatase</fullName>
        <ecNumber evidence="4">3.6.1.23</ecNumber>
    </submittedName>
</protein>
<keyword evidence="2" id="KW-0546">Nucleotide metabolism</keyword>
<dbReference type="RefSeq" id="WP_104838498.1">
    <property type="nucleotide sequence ID" value="NZ_CP026606.1"/>
</dbReference>
<accession>A0A2L1CCQ0</accession>
<dbReference type="GO" id="GO:0008829">
    <property type="term" value="F:dCTP deaminase activity"/>
    <property type="evidence" value="ECO:0007669"/>
    <property type="project" value="InterPro"/>
</dbReference>
<sequence length="156" mass="17750">MIIGPNITKDFLSDLKEGQLQQCGVDLKLDKIYKIEGKGAIDFSNEKRVLPEHVLIFDSEKDEKIDLECGIYIVKIKEKMNIPENMAGFAYPRSTLLRMGVTLYTAVHDPGYEGYASYLMHVMNPVTMYKYAKIAQIVFSEVKDGNGTYNGIYHKK</sequence>
<dbReference type="EMBL" id="JACDUO010000001">
    <property type="protein sequence ID" value="MBA2863656.1"/>
    <property type="molecule type" value="Genomic_DNA"/>
</dbReference>
<dbReference type="GO" id="GO:0006229">
    <property type="term" value="P:dUTP biosynthetic process"/>
    <property type="evidence" value="ECO:0007669"/>
    <property type="project" value="InterPro"/>
</dbReference>